<dbReference type="GO" id="GO:0003677">
    <property type="term" value="F:DNA binding"/>
    <property type="evidence" value="ECO:0007669"/>
    <property type="project" value="UniProtKB-KW"/>
</dbReference>
<dbReference type="InterPro" id="IPR051651">
    <property type="entry name" value="DMTF1_DNA-bind_reg"/>
</dbReference>
<dbReference type="InterPro" id="IPR046775">
    <property type="entry name" value="DMTF1_N"/>
</dbReference>
<dbReference type="GO" id="GO:0005634">
    <property type="term" value="C:nucleus"/>
    <property type="evidence" value="ECO:0007669"/>
    <property type="project" value="UniProtKB-SubCell"/>
</dbReference>
<feature type="region of interest" description="Disordered" evidence="4">
    <location>
        <begin position="1"/>
        <end position="26"/>
    </location>
</feature>
<name>A0ABD0WQK6_UMBPY</name>
<evidence type="ECO:0000256" key="2">
    <source>
        <dbReference type="ARBA" id="ARBA00023125"/>
    </source>
</evidence>
<evidence type="ECO:0000256" key="1">
    <source>
        <dbReference type="ARBA" id="ARBA00004123"/>
    </source>
</evidence>
<proteinExistence type="predicted"/>
<accession>A0ABD0WQK6</accession>
<dbReference type="PANTHER" id="PTHR46380">
    <property type="entry name" value="CYCLIN-D-BINDING MYB-LIKE TRANSCRIPTION FACTOR 1"/>
    <property type="match status" value="1"/>
</dbReference>
<protein>
    <recommendedName>
        <fullName evidence="5">Cyclin-D-binding Myb-like transcription factor 1 N-terminal domain-containing protein</fullName>
    </recommendedName>
</protein>
<comment type="subcellular location">
    <subcellularLocation>
        <location evidence="1">Nucleus</location>
    </subcellularLocation>
</comment>
<keyword evidence="3" id="KW-0539">Nucleus</keyword>
<evidence type="ECO:0000259" key="5">
    <source>
        <dbReference type="Pfam" id="PF20588"/>
    </source>
</evidence>
<keyword evidence="2" id="KW-0238">DNA-binding</keyword>
<feature type="compositionally biased region" description="Acidic residues" evidence="4">
    <location>
        <begin position="1"/>
        <end position="10"/>
    </location>
</feature>
<dbReference type="Pfam" id="PF20588">
    <property type="entry name" value="DMTF1_N"/>
    <property type="match status" value="1"/>
</dbReference>
<organism evidence="6 7">
    <name type="scientific">Umbra pygmaea</name>
    <name type="common">Eastern mudminnow</name>
    <dbReference type="NCBI Taxonomy" id="75934"/>
    <lineage>
        <taxon>Eukaryota</taxon>
        <taxon>Metazoa</taxon>
        <taxon>Chordata</taxon>
        <taxon>Craniata</taxon>
        <taxon>Vertebrata</taxon>
        <taxon>Euteleostomi</taxon>
        <taxon>Actinopterygii</taxon>
        <taxon>Neopterygii</taxon>
        <taxon>Teleostei</taxon>
        <taxon>Protacanthopterygii</taxon>
        <taxon>Esociformes</taxon>
        <taxon>Umbridae</taxon>
        <taxon>Umbra</taxon>
    </lineage>
</organism>
<evidence type="ECO:0000256" key="4">
    <source>
        <dbReference type="SAM" id="MobiDB-lite"/>
    </source>
</evidence>
<dbReference type="EMBL" id="JAGEUA010000009">
    <property type="protein sequence ID" value="KAL0964888.1"/>
    <property type="molecule type" value="Genomic_DNA"/>
</dbReference>
<dbReference type="Proteomes" id="UP001557470">
    <property type="component" value="Unassembled WGS sequence"/>
</dbReference>
<evidence type="ECO:0000313" key="7">
    <source>
        <dbReference type="Proteomes" id="UP001557470"/>
    </source>
</evidence>
<gene>
    <name evidence="6" type="ORF">UPYG_G00273920</name>
</gene>
<reference evidence="6 7" key="1">
    <citation type="submission" date="2024-06" db="EMBL/GenBank/DDBJ databases">
        <authorList>
            <person name="Pan Q."/>
            <person name="Wen M."/>
            <person name="Jouanno E."/>
            <person name="Zahm M."/>
            <person name="Klopp C."/>
            <person name="Cabau C."/>
            <person name="Louis A."/>
            <person name="Berthelot C."/>
            <person name="Parey E."/>
            <person name="Roest Crollius H."/>
            <person name="Montfort J."/>
            <person name="Robinson-Rechavi M."/>
            <person name="Bouchez O."/>
            <person name="Lampietro C."/>
            <person name="Lopez Roques C."/>
            <person name="Donnadieu C."/>
            <person name="Postlethwait J."/>
            <person name="Bobe J."/>
            <person name="Verreycken H."/>
            <person name="Guiguen Y."/>
        </authorList>
    </citation>
    <scope>NUCLEOTIDE SEQUENCE [LARGE SCALE GENOMIC DNA]</scope>
    <source>
        <strain evidence="6">Up_M1</strain>
        <tissue evidence="6">Testis</tissue>
    </source>
</reference>
<sequence>MSTKEDEETVTLESASSVTLSQDSDGSIILHCPHHVSEKDESFEVTMTATSESHITEEGVAQIQLMHSEDQQNTDEMCPVSQAWFTTKEDKDTLVNKGHKWKQGMWSKEEVNLLMSNIQQYVKGRGMEDPAEIIFEMSKEERRISPRKRMRG</sequence>
<feature type="compositionally biased region" description="Polar residues" evidence="4">
    <location>
        <begin position="11"/>
        <end position="25"/>
    </location>
</feature>
<evidence type="ECO:0000256" key="3">
    <source>
        <dbReference type="ARBA" id="ARBA00023242"/>
    </source>
</evidence>
<keyword evidence="7" id="KW-1185">Reference proteome</keyword>
<dbReference type="PANTHER" id="PTHR46380:SF2">
    <property type="entry name" value="CYCLIN-D-BINDING MYB-LIKE TRANSCRIPTION FACTOR 1"/>
    <property type="match status" value="1"/>
</dbReference>
<feature type="domain" description="Cyclin-D-binding Myb-like transcription factor 1 N-terminal" evidence="5">
    <location>
        <begin position="36"/>
        <end position="106"/>
    </location>
</feature>
<evidence type="ECO:0000313" key="6">
    <source>
        <dbReference type="EMBL" id="KAL0964888.1"/>
    </source>
</evidence>
<dbReference type="AlphaFoldDB" id="A0ABD0WQK6"/>
<comment type="caution">
    <text evidence="6">The sequence shown here is derived from an EMBL/GenBank/DDBJ whole genome shotgun (WGS) entry which is preliminary data.</text>
</comment>